<feature type="DNA-binding region" description="HMG box" evidence="4">
    <location>
        <begin position="3"/>
        <end position="52"/>
    </location>
</feature>
<dbReference type="PROSITE" id="PS50118">
    <property type="entry name" value="HMG_BOX_2"/>
    <property type="match status" value="1"/>
</dbReference>
<dbReference type="AlphaFoldDB" id="C1MID8"/>
<evidence type="ECO:0000256" key="1">
    <source>
        <dbReference type="ARBA" id="ARBA00004123"/>
    </source>
</evidence>
<dbReference type="SUPFAM" id="SSF47095">
    <property type="entry name" value="HMG-box"/>
    <property type="match status" value="1"/>
</dbReference>
<dbReference type="PANTHER" id="PTHR48112">
    <property type="entry name" value="HIGH MOBILITY GROUP PROTEIN DSP1"/>
    <property type="match status" value="1"/>
</dbReference>
<reference evidence="6 7" key="1">
    <citation type="journal article" date="2009" name="Science">
        <title>Green evolution and dynamic adaptations revealed by genomes of the marine picoeukaryotes Micromonas.</title>
        <authorList>
            <person name="Worden A.Z."/>
            <person name="Lee J.H."/>
            <person name="Mock T."/>
            <person name="Rouze P."/>
            <person name="Simmons M.P."/>
            <person name="Aerts A.L."/>
            <person name="Allen A.E."/>
            <person name="Cuvelier M.L."/>
            <person name="Derelle E."/>
            <person name="Everett M.V."/>
            <person name="Foulon E."/>
            <person name="Grimwood J."/>
            <person name="Gundlach H."/>
            <person name="Henrissat B."/>
            <person name="Napoli C."/>
            <person name="McDonald S.M."/>
            <person name="Parker M.S."/>
            <person name="Rombauts S."/>
            <person name="Salamov A."/>
            <person name="Von Dassow P."/>
            <person name="Badger J.H."/>
            <person name="Coutinho P.M."/>
            <person name="Demir E."/>
            <person name="Dubchak I."/>
            <person name="Gentemann C."/>
            <person name="Eikrem W."/>
            <person name="Gready J.E."/>
            <person name="John U."/>
            <person name="Lanier W."/>
            <person name="Lindquist E.A."/>
            <person name="Lucas S."/>
            <person name="Mayer K.F."/>
            <person name="Moreau H."/>
            <person name="Not F."/>
            <person name="Otillar R."/>
            <person name="Panaud O."/>
            <person name="Pangilinan J."/>
            <person name="Paulsen I."/>
            <person name="Piegu B."/>
            <person name="Poliakov A."/>
            <person name="Robbens S."/>
            <person name="Schmutz J."/>
            <person name="Toulza E."/>
            <person name="Wyss T."/>
            <person name="Zelensky A."/>
            <person name="Zhou K."/>
            <person name="Armbrust E.V."/>
            <person name="Bhattacharya D."/>
            <person name="Goodenough U.W."/>
            <person name="Van de Peer Y."/>
            <person name="Grigoriev I.V."/>
        </authorList>
    </citation>
    <scope>NUCLEOTIDE SEQUENCE [LARGE SCALE GENOMIC DNA]</scope>
    <source>
        <strain evidence="6 7">CCMP1545</strain>
    </source>
</reference>
<feature type="non-terminal residue" evidence="6">
    <location>
        <position position="52"/>
    </location>
</feature>
<dbReference type="InterPro" id="IPR009071">
    <property type="entry name" value="HMG_box_dom"/>
</dbReference>
<dbReference type="InterPro" id="IPR050342">
    <property type="entry name" value="HMGB"/>
</dbReference>
<dbReference type="InterPro" id="IPR036910">
    <property type="entry name" value="HMG_box_dom_sf"/>
</dbReference>
<evidence type="ECO:0000256" key="4">
    <source>
        <dbReference type="PROSITE-ProRule" id="PRU00267"/>
    </source>
</evidence>
<gene>
    <name evidence="6" type="ORF">MICPUCDRAFT_9646</name>
</gene>
<dbReference type="Proteomes" id="UP000001876">
    <property type="component" value="Unassembled WGS sequence"/>
</dbReference>
<evidence type="ECO:0000313" key="7">
    <source>
        <dbReference type="Proteomes" id="UP000001876"/>
    </source>
</evidence>
<dbReference type="RefSeq" id="XP_003055112.1">
    <property type="nucleotide sequence ID" value="XM_003055066.1"/>
</dbReference>
<dbReference type="PRINTS" id="PR00886">
    <property type="entry name" value="HIGHMOBLTY12"/>
</dbReference>
<feature type="non-terminal residue" evidence="6">
    <location>
        <position position="1"/>
    </location>
</feature>
<evidence type="ECO:0000256" key="2">
    <source>
        <dbReference type="ARBA" id="ARBA00023125"/>
    </source>
</evidence>
<evidence type="ECO:0000313" key="6">
    <source>
        <dbReference type="EMBL" id="EEH60364.1"/>
    </source>
</evidence>
<dbReference type="GO" id="GO:0003677">
    <property type="term" value="F:DNA binding"/>
    <property type="evidence" value="ECO:0007669"/>
    <property type="project" value="UniProtKB-UniRule"/>
</dbReference>
<keyword evidence="7" id="KW-1185">Reference proteome</keyword>
<sequence>KKSKRSLGAYKIFYEEVRPKIVAAHPKFTIGEVREKVGEKWKKLSDAERKSY</sequence>
<dbReference type="Pfam" id="PF00505">
    <property type="entry name" value="HMG_box"/>
    <property type="match status" value="1"/>
</dbReference>
<dbReference type="GO" id="GO:0005634">
    <property type="term" value="C:nucleus"/>
    <property type="evidence" value="ECO:0007669"/>
    <property type="project" value="UniProtKB-SubCell"/>
</dbReference>
<evidence type="ECO:0000256" key="3">
    <source>
        <dbReference type="ARBA" id="ARBA00023242"/>
    </source>
</evidence>
<keyword evidence="3 4" id="KW-0539">Nucleus</keyword>
<dbReference type="CDD" id="cd00084">
    <property type="entry name" value="HMG-box_SF"/>
    <property type="match status" value="1"/>
</dbReference>
<dbReference type="GeneID" id="9680259"/>
<keyword evidence="2 4" id="KW-0238">DNA-binding</keyword>
<dbReference type="PANTHER" id="PTHR48112:SF32">
    <property type="entry name" value="HIGH MOBILITY GROUP PROTEIN B3"/>
    <property type="match status" value="1"/>
</dbReference>
<dbReference type="EMBL" id="GG663735">
    <property type="protein sequence ID" value="EEH60364.1"/>
    <property type="molecule type" value="Genomic_DNA"/>
</dbReference>
<name>C1MID8_MICPC</name>
<dbReference type="OrthoDB" id="1919336at2759"/>
<proteinExistence type="predicted"/>
<organism evidence="7">
    <name type="scientific">Micromonas pusilla (strain CCMP1545)</name>
    <name type="common">Picoplanktonic green alga</name>
    <dbReference type="NCBI Taxonomy" id="564608"/>
    <lineage>
        <taxon>Eukaryota</taxon>
        <taxon>Viridiplantae</taxon>
        <taxon>Chlorophyta</taxon>
        <taxon>Mamiellophyceae</taxon>
        <taxon>Mamiellales</taxon>
        <taxon>Mamiellaceae</taxon>
        <taxon>Micromonas</taxon>
    </lineage>
</organism>
<feature type="domain" description="HMG box" evidence="5">
    <location>
        <begin position="3"/>
        <end position="52"/>
    </location>
</feature>
<dbReference type="Gene3D" id="1.10.30.10">
    <property type="entry name" value="High mobility group box domain"/>
    <property type="match status" value="1"/>
</dbReference>
<dbReference type="KEGG" id="mpp:MICPUCDRAFT_9646"/>
<evidence type="ECO:0000259" key="5">
    <source>
        <dbReference type="PROSITE" id="PS50118"/>
    </source>
</evidence>
<comment type="subcellular location">
    <subcellularLocation>
        <location evidence="1">Nucleus</location>
    </subcellularLocation>
</comment>
<protein>
    <submittedName>
        <fullName evidence="6">Predicted protein</fullName>
    </submittedName>
</protein>
<accession>C1MID8</accession>